<dbReference type="NCBIfam" id="TIGR01813">
    <property type="entry name" value="flavo_cyto_c"/>
    <property type="match status" value="1"/>
</dbReference>
<dbReference type="InterPro" id="IPR050315">
    <property type="entry name" value="FAD-oxidoreductase_2"/>
</dbReference>
<dbReference type="KEGG" id="lji:ELX58_02955"/>
<dbReference type="PANTHER" id="PTHR43400:SF7">
    <property type="entry name" value="FAD-DEPENDENT OXIDOREDUCTASE 2 FAD BINDING DOMAIN-CONTAINING PROTEIN"/>
    <property type="match status" value="1"/>
</dbReference>
<evidence type="ECO:0000256" key="5">
    <source>
        <dbReference type="RuleBase" id="RU366062"/>
    </source>
</evidence>
<gene>
    <name evidence="7" type="ORF">ELX58_02955</name>
</gene>
<sequence>MSKYIFHPNQFKDLRHDYDLIIVGSGSTGLVAALQAHELGLKPVIFEKMPKLGGNSTCASSGMNAAETDVQLRHHIVDTYEDFYRDTYIGGGKENNRDLLQYFTSHAALAIDWLDQRGIKLPNLTISGGMHMPRTHRPGNNAPIGAFLIKNLLKLCDQASIPIFNHAHVTRILTNGPRVFGVTVNFKGQKDVHVNSNVVILATGGFGAGKSIIKKYRPDLLHYRTTNQPGATGDGLKLGANVGAGLVDMTKIQIHPTVQQDTSHAYLIPEAIRGEGAILINQQGQRFTNELDTRLKVTAAINKLPEKKAYVVFDQGIRNQIKAIDFYDSIGLVIHGTDLNDLAHHMNVSPSNFTSTIKVWNQMVSKHKDNQFGRTTGMSRPINQTPYYAIHVGPAVHYTMGGLKVNRFTQVLTSADKPIAGLFAAGEVAGGLHGNNRLGGNSIAETVIFGRKAGQSAFQYLQKLNNK</sequence>
<evidence type="ECO:0000256" key="3">
    <source>
        <dbReference type="ARBA" id="ARBA00022827"/>
    </source>
</evidence>
<dbReference type="AlphaFoldDB" id="A0A4P6ZLL0"/>
<dbReference type="SUPFAM" id="SSF56425">
    <property type="entry name" value="Succinate dehydrogenase/fumarate reductase flavoprotein, catalytic domain"/>
    <property type="match status" value="1"/>
</dbReference>
<proteinExistence type="inferred from homology"/>
<feature type="domain" description="FAD-dependent oxidoreductase 2 FAD-binding" evidence="6">
    <location>
        <begin position="19"/>
        <end position="443"/>
    </location>
</feature>
<evidence type="ECO:0000256" key="4">
    <source>
        <dbReference type="ARBA" id="ARBA00023002"/>
    </source>
</evidence>
<dbReference type="EMBL" id="CP034726">
    <property type="protein sequence ID" value="QBP18120.1"/>
    <property type="molecule type" value="Genomic_DNA"/>
</dbReference>
<comment type="cofactor">
    <cofactor evidence="1">
        <name>FAD</name>
        <dbReference type="ChEBI" id="CHEBI:57692"/>
    </cofactor>
</comment>
<dbReference type="GO" id="GO:0010181">
    <property type="term" value="F:FMN binding"/>
    <property type="evidence" value="ECO:0007669"/>
    <property type="project" value="InterPro"/>
</dbReference>
<dbReference type="NCBIfam" id="NF005064">
    <property type="entry name" value="PRK06481.1"/>
    <property type="match status" value="1"/>
</dbReference>
<dbReference type="GO" id="GO:0033765">
    <property type="term" value="F:steroid dehydrogenase activity, acting on the CH-CH group of donors"/>
    <property type="evidence" value="ECO:0007669"/>
    <property type="project" value="UniProtKB-ARBA"/>
</dbReference>
<dbReference type="InterPro" id="IPR027477">
    <property type="entry name" value="Succ_DH/fumarate_Rdtase_cat_sf"/>
</dbReference>
<organism evidence="7 8">
    <name type="scientific">Acetilactobacillus jinshanensis</name>
    <dbReference type="NCBI Taxonomy" id="1720083"/>
    <lineage>
        <taxon>Bacteria</taxon>
        <taxon>Bacillati</taxon>
        <taxon>Bacillota</taxon>
        <taxon>Bacilli</taxon>
        <taxon>Lactobacillales</taxon>
        <taxon>Lactobacillaceae</taxon>
        <taxon>Acetilactobacillus</taxon>
    </lineage>
</organism>
<accession>A0A4P6ZLL0</accession>
<protein>
    <submittedName>
        <fullName evidence="7">Flavocytochrome c</fullName>
    </submittedName>
</protein>
<keyword evidence="4 5" id="KW-0560">Oxidoreductase</keyword>
<evidence type="ECO:0000313" key="7">
    <source>
        <dbReference type="EMBL" id="QBP18120.1"/>
    </source>
</evidence>
<dbReference type="OrthoDB" id="9806724at2"/>
<keyword evidence="2 5" id="KW-0285">Flavoprotein</keyword>
<dbReference type="SUPFAM" id="SSF51905">
    <property type="entry name" value="FAD/NAD(P)-binding domain"/>
    <property type="match status" value="1"/>
</dbReference>
<dbReference type="InterPro" id="IPR003953">
    <property type="entry name" value="FAD-dep_OxRdtase_2_FAD-bd"/>
</dbReference>
<dbReference type="FunFam" id="3.90.700.10:FF:000007">
    <property type="entry name" value="NADH-dependent fumarate reductase"/>
    <property type="match status" value="1"/>
</dbReference>
<evidence type="ECO:0000256" key="2">
    <source>
        <dbReference type="ARBA" id="ARBA00022630"/>
    </source>
</evidence>
<dbReference type="PANTHER" id="PTHR43400">
    <property type="entry name" value="FUMARATE REDUCTASE"/>
    <property type="match status" value="1"/>
</dbReference>
<reference evidence="8" key="1">
    <citation type="submission" date="2018-12" db="EMBL/GenBank/DDBJ databases">
        <title>A new species of lactobacillus.</title>
        <authorList>
            <person name="Jian Y."/>
            <person name="Xin L."/>
            <person name="Hong Z.J."/>
            <person name="Ming L.Z."/>
            <person name="Hong X.Z."/>
        </authorList>
    </citation>
    <scope>NUCLEOTIDE SEQUENCE [LARGE SCALE GENOMIC DNA]</scope>
    <source>
        <strain evidence="8">HSLZ-75</strain>
    </source>
</reference>
<keyword evidence="3 5" id="KW-0274">FAD</keyword>
<evidence type="ECO:0000259" key="6">
    <source>
        <dbReference type="Pfam" id="PF00890"/>
    </source>
</evidence>
<dbReference type="Proteomes" id="UP000294321">
    <property type="component" value="Chromosome"/>
</dbReference>
<keyword evidence="8" id="KW-1185">Reference proteome</keyword>
<dbReference type="Gene3D" id="3.90.700.10">
    <property type="entry name" value="Succinate dehydrogenase/fumarate reductase flavoprotein, catalytic domain"/>
    <property type="match status" value="1"/>
</dbReference>
<dbReference type="InterPro" id="IPR036188">
    <property type="entry name" value="FAD/NAD-bd_sf"/>
</dbReference>
<evidence type="ECO:0000313" key="8">
    <source>
        <dbReference type="Proteomes" id="UP000294321"/>
    </source>
</evidence>
<dbReference type="PRINTS" id="PR00368">
    <property type="entry name" value="FADPNR"/>
</dbReference>
<comment type="similarity">
    <text evidence="5">Belongs to the FAD-dependent oxidoreductase 2 family. FRD/SDH subfamily.</text>
</comment>
<dbReference type="Gene3D" id="3.50.50.60">
    <property type="entry name" value="FAD/NAD(P)-binding domain"/>
    <property type="match status" value="1"/>
</dbReference>
<dbReference type="Pfam" id="PF00890">
    <property type="entry name" value="FAD_binding_2"/>
    <property type="match status" value="1"/>
</dbReference>
<dbReference type="InterPro" id="IPR010960">
    <property type="entry name" value="Flavocytochrome_c"/>
</dbReference>
<evidence type="ECO:0000256" key="1">
    <source>
        <dbReference type="ARBA" id="ARBA00001974"/>
    </source>
</evidence>
<name>A0A4P6ZLL0_9LACO</name>